<reference evidence="2" key="2">
    <citation type="submission" date="2015-03" db="UniProtKB">
        <authorList>
            <consortium name="EnsemblPlants"/>
        </authorList>
    </citation>
    <scope>IDENTIFICATION</scope>
</reference>
<proteinExistence type="predicted"/>
<evidence type="ECO:0000313" key="2">
    <source>
        <dbReference type="EnsemblPlants" id="OBART05G00620.1"/>
    </source>
</evidence>
<evidence type="ECO:0000256" key="1">
    <source>
        <dbReference type="SAM" id="MobiDB-lite"/>
    </source>
</evidence>
<feature type="region of interest" description="Disordered" evidence="1">
    <location>
        <begin position="1"/>
        <end position="68"/>
    </location>
</feature>
<dbReference type="AlphaFoldDB" id="A0A0D3G2E1"/>
<dbReference type="Proteomes" id="UP000026960">
    <property type="component" value="Chromosome 5"/>
</dbReference>
<organism evidence="2">
    <name type="scientific">Oryza barthii</name>
    <dbReference type="NCBI Taxonomy" id="65489"/>
    <lineage>
        <taxon>Eukaryota</taxon>
        <taxon>Viridiplantae</taxon>
        <taxon>Streptophyta</taxon>
        <taxon>Embryophyta</taxon>
        <taxon>Tracheophyta</taxon>
        <taxon>Spermatophyta</taxon>
        <taxon>Magnoliopsida</taxon>
        <taxon>Liliopsida</taxon>
        <taxon>Poales</taxon>
        <taxon>Poaceae</taxon>
        <taxon>BOP clade</taxon>
        <taxon>Oryzoideae</taxon>
        <taxon>Oryzeae</taxon>
        <taxon>Oryzinae</taxon>
        <taxon>Oryza</taxon>
    </lineage>
</organism>
<sequence length="201" mass="21632">MDISQATEEPLPSHGQHQNSLEETATCHRCQASPHPISEQLRLHQQKQPKSLSPTTRKKRTQESEGLAELRLSTVVDALELLRSDAPKEDTTRSAAAACPNSELDCGDMKERHDNASKKGNGASGRRQETPYRAGGEETPYRAGGSPPASNPAGAHVGDVAQPPSSPEPTRAVQRHHTQPPRATSCPGSITRTTTLPLTSR</sequence>
<reference evidence="2" key="1">
    <citation type="journal article" date="2009" name="Rice">
        <title>De Novo Next Generation Sequencing of Plant Genomes.</title>
        <authorList>
            <person name="Rounsley S."/>
            <person name="Marri P.R."/>
            <person name="Yu Y."/>
            <person name="He R."/>
            <person name="Sisneros N."/>
            <person name="Goicoechea J.L."/>
            <person name="Lee S.J."/>
            <person name="Angelova A."/>
            <person name="Kudrna D."/>
            <person name="Luo M."/>
            <person name="Affourtit J."/>
            <person name="Desany B."/>
            <person name="Knight J."/>
            <person name="Niazi F."/>
            <person name="Egholm M."/>
            <person name="Wing R.A."/>
        </authorList>
    </citation>
    <scope>NUCLEOTIDE SEQUENCE [LARGE SCALE GENOMIC DNA]</scope>
    <source>
        <strain evidence="2">cv. IRGC 105608</strain>
    </source>
</reference>
<dbReference type="EnsemblPlants" id="OBART05G00620.1">
    <property type="protein sequence ID" value="OBART05G00620.1"/>
    <property type="gene ID" value="OBART05G00620"/>
</dbReference>
<feature type="compositionally biased region" description="Polar residues" evidence="1">
    <location>
        <begin position="46"/>
        <end position="55"/>
    </location>
</feature>
<evidence type="ECO:0000313" key="3">
    <source>
        <dbReference type="Proteomes" id="UP000026960"/>
    </source>
</evidence>
<dbReference type="HOGENOM" id="CLU_1362271_0_0_1"/>
<dbReference type="Gramene" id="OBART05G00620.1">
    <property type="protein sequence ID" value="OBART05G00620.1"/>
    <property type="gene ID" value="OBART05G00620"/>
</dbReference>
<feature type="compositionally biased region" description="Basic and acidic residues" evidence="1">
    <location>
        <begin position="126"/>
        <end position="140"/>
    </location>
</feature>
<protein>
    <submittedName>
        <fullName evidence="2">Uncharacterized protein</fullName>
    </submittedName>
</protein>
<accession>A0A0D3G2E1</accession>
<feature type="compositionally biased region" description="Polar residues" evidence="1">
    <location>
        <begin position="186"/>
        <end position="201"/>
    </location>
</feature>
<name>A0A0D3G2E1_9ORYZ</name>
<dbReference type="PaxDb" id="65489-OBART05G00620.1"/>
<feature type="compositionally biased region" description="Basic and acidic residues" evidence="1">
    <location>
        <begin position="107"/>
        <end position="117"/>
    </location>
</feature>
<feature type="region of interest" description="Disordered" evidence="1">
    <location>
        <begin position="84"/>
        <end position="201"/>
    </location>
</feature>
<keyword evidence="3" id="KW-1185">Reference proteome</keyword>